<feature type="region of interest" description="Disordered" evidence="7">
    <location>
        <begin position="473"/>
        <end position="874"/>
    </location>
</feature>
<dbReference type="SUPFAM" id="SSF46785">
    <property type="entry name" value="Winged helix' DNA-binding domain"/>
    <property type="match status" value="1"/>
</dbReference>
<keyword evidence="5 6" id="KW-0539">Nucleus</keyword>
<reference evidence="10 11" key="1">
    <citation type="submission" date="2016-02" db="EMBL/GenBank/DDBJ databases">
        <title>Complete genome sequence and transcriptome regulation of the pentose utilising yeast Sugiyamaella lignohabitans.</title>
        <authorList>
            <person name="Bellasio M."/>
            <person name="Peymann A."/>
            <person name="Valli M."/>
            <person name="Sipitzky M."/>
            <person name="Graf A."/>
            <person name="Sauer M."/>
            <person name="Marx H."/>
            <person name="Mattanovich D."/>
        </authorList>
    </citation>
    <scope>NUCLEOTIDE SEQUENCE [LARGE SCALE GENOMIC DNA]</scope>
    <source>
        <strain evidence="10 11">CBS 10342</strain>
    </source>
</reference>
<dbReference type="KEGG" id="slb:AWJ20_1250"/>
<feature type="compositionally biased region" description="Basic and acidic residues" evidence="7">
    <location>
        <begin position="16"/>
        <end position="38"/>
    </location>
</feature>
<sequence>MSTKSKGSPSKRRHVSRAESSAEKDVIVKSDDSKDDQHSGSATGDVGVGQSLQKQSASPKRRKVPSLNTAPDLSVESNAPVVSAPSADEINSIIANLALPDPNIQVAIDHANHKTSNTEVQAYAKLAGANWTYYVQSLRVIIGRSSEPSTSTSGDQNGAEQVQIDLGPAKVVSRRHASIQYNQDGRYWELTILGRNGARIDKVSHKEGTTRLFSGNIIDIGGVQMMFVLPDVEPRVASSFLNAARRFSPRVNNVVPSQQASSQSSEAAAAAAAAAGLVSLSPGRNQQGVHKFENSTGPSNEQKQDYVAAATLAGAAAYASSVNGQGGAGAYANNAAYPRGVAMITRPQVRGVLQTSHYVDQDLSADDAKDIKPPYSYATMITQAIMSSEEMMLSLADIYEWIMHRYSFYRHSKSGWQNSIRHNLSLNKAFEKVPRKANEAGKGMKWQINDQYKVEYMQKANLSKPGRMRLSPMAKQQIQFPQHPQQQQQQQPPPPPMLQHQHPQQPPLQQQHQQPPPLALQQLQNHTSQPPSVQLNPIQNLPPGVPGTQQVQPPSLAHNNSTLPPPIPTGGYQTLPPLNMSPFPMLQPRNDKEDSKLDAGFVTPQKPKTTVDVPYSDQYGLATTPGNNDNNNNNTSGSVANTSPTLLPSPQRGYMGSSTAATGQISQLEAYTPERGSRGGSMGHQSKPSSNGSVIGDTNASGPGAETGESGSGINATGDSGANNAGSGGDGSGIAGSSANSAATVGASSTGTGTSSSNGNSSGQQQLNPPTPFGQFVGMTPARQTSQLQLAPPSSAQQQQLPSSFMPGSSPAPFWKMTQFSSTPIRSSEFSPSKFSSPPVSSQIERRNDGSDDTIGDLQDVDLTRYGKKKQQLW</sequence>
<dbReference type="InterPro" id="IPR018122">
    <property type="entry name" value="TF_fork_head_CS_1"/>
</dbReference>
<dbReference type="Pfam" id="PF00498">
    <property type="entry name" value="FHA"/>
    <property type="match status" value="1"/>
</dbReference>
<protein>
    <submittedName>
        <fullName evidence="10">Forkhead family transcription factor FKH2</fullName>
    </submittedName>
</protein>
<feature type="compositionally biased region" description="Polar residues" evidence="7">
    <location>
        <begin position="66"/>
        <end position="77"/>
    </location>
</feature>
<dbReference type="GO" id="GO:0000981">
    <property type="term" value="F:DNA-binding transcription factor activity, RNA polymerase II-specific"/>
    <property type="evidence" value="ECO:0007669"/>
    <property type="project" value="TreeGrafter"/>
</dbReference>
<dbReference type="OrthoDB" id="5954824at2759"/>
<feature type="domain" description="Fork-head" evidence="9">
    <location>
        <begin position="372"/>
        <end position="467"/>
    </location>
</feature>
<dbReference type="InterPro" id="IPR008984">
    <property type="entry name" value="SMAD_FHA_dom_sf"/>
</dbReference>
<evidence type="ECO:0000313" key="10">
    <source>
        <dbReference type="EMBL" id="ANB12972.1"/>
    </source>
</evidence>
<keyword evidence="4" id="KW-0804">Transcription</keyword>
<dbReference type="Proteomes" id="UP000189580">
    <property type="component" value="Chromosome a"/>
</dbReference>
<keyword evidence="3 6" id="KW-0238">DNA-binding</keyword>
<dbReference type="FunFam" id="1.10.10.10:FF:000030">
    <property type="entry name" value="Forkhead box protein K2"/>
    <property type="match status" value="1"/>
</dbReference>
<dbReference type="PROSITE" id="PS00657">
    <property type="entry name" value="FORK_HEAD_1"/>
    <property type="match status" value="1"/>
</dbReference>
<keyword evidence="2" id="KW-0805">Transcription regulation</keyword>
<feature type="compositionally biased region" description="Low complexity" evidence="7">
    <location>
        <begin position="735"/>
        <end position="763"/>
    </location>
</feature>
<comment type="subcellular location">
    <subcellularLocation>
        <location evidence="1 6">Nucleus</location>
    </subcellularLocation>
</comment>
<dbReference type="GO" id="GO:2000221">
    <property type="term" value="P:negative regulation of pseudohyphal growth"/>
    <property type="evidence" value="ECO:0007669"/>
    <property type="project" value="UniProtKB-ARBA"/>
</dbReference>
<feature type="compositionally biased region" description="Low complexity" evidence="7">
    <location>
        <begin position="827"/>
        <end position="842"/>
    </location>
</feature>
<dbReference type="GO" id="GO:0005634">
    <property type="term" value="C:nucleus"/>
    <property type="evidence" value="ECO:0007669"/>
    <property type="project" value="UniProtKB-SubCell"/>
</dbReference>
<dbReference type="SUPFAM" id="SSF49879">
    <property type="entry name" value="SMAD/FHA domain"/>
    <property type="match status" value="1"/>
</dbReference>
<feature type="compositionally biased region" description="Low complexity" evidence="7">
    <location>
        <begin position="476"/>
        <end position="490"/>
    </location>
</feature>
<feature type="compositionally biased region" description="Low complexity" evidence="7">
    <location>
        <begin position="786"/>
        <end position="804"/>
    </location>
</feature>
<dbReference type="SMART" id="SM00240">
    <property type="entry name" value="FHA"/>
    <property type="match status" value="1"/>
</dbReference>
<feature type="DNA-binding region" description="Fork-head" evidence="6">
    <location>
        <begin position="372"/>
        <end position="467"/>
    </location>
</feature>
<dbReference type="Gene3D" id="2.60.200.20">
    <property type="match status" value="1"/>
</dbReference>
<accession>A0A167DJ16</accession>
<dbReference type="PROSITE" id="PS00658">
    <property type="entry name" value="FORK_HEAD_2"/>
    <property type="match status" value="1"/>
</dbReference>
<evidence type="ECO:0000256" key="4">
    <source>
        <dbReference type="ARBA" id="ARBA00023163"/>
    </source>
</evidence>
<proteinExistence type="predicted"/>
<dbReference type="PANTHER" id="PTHR45881:SF1">
    <property type="entry name" value="FORK HEAD PROTEIN HOMOLOG 2"/>
    <property type="match status" value="1"/>
</dbReference>
<dbReference type="PRINTS" id="PR00053">
    <property type="entry name" value="FORKHEAD"/>
</dbReference>
<gene>
    <name evidence="10" type="primary">FKH2</name>
    <name evidence="10" type="ORF">AWJ20_1250</name>
</gene>
<name>A0A167DJ16_9ASCO</name>
<dbReference type="InterPro" id="IPR000253">
    <property type="entry name" value="FHA_dom"/>
</dbReference>
<dbReference type="InterPro" id="IPR001766">
    <property type="entry name" value="Fork_head_dom"/>
</dbReference>
<feature type="region of interest" description="Disordered" evidence="7">
    <location>
        <begin position="1"/>
        <end position="80"/>
    </location>
</feature>
<feature type="compositionally biased region" description="Polar residues" evidence="7">
    <location>
        <begin position="635"/>
        <end position="648"/>
    </location>
</feature>
<dbReference type="InterPro" id="IPR030456">
    <property type="entry name" value="TF_fork_head_CS_2"/>
</dbReference>
<organism evidence="10 11">
    <name type="scientific">Sugiyamaella lignohabitans</name>
    <dbReference type="NCBI Taxonomy" id="796027"/>
    <lineage>
        <taxon>Eukaryota</taxon>
        <taxon>Fungi</taxon>
        <taxon>Dikarya</taxon>
        <taxon>Ascomycota</taxon>
        <taxon>Saccharomycotina</taxon>
        <taxon>Dipodascomycetes</taxon>
        <taxon>Dipodascales</taxon>
        <taxon>Trichomonascaceae</taxon>
        <taxon>Sugiyamaella</taxon>
    </lineage>
</organism>
<feature type="compositionally biased region" description="Polar residues" evidence="7">
    <location>
        <begin position="683"/>
        <end position="701"/>
    </location>
</feature>
<evidence type="ECO:0000256" key="5">
    <source>
        <dbReference type="ARBA" id="ARBA00023242"/>
    </source>
</evidence>
<dbReference type="Pfam" id="PF00250">
    <property type="entry name" value="Forkhead"/>
    <property type="match status" value="1"/>
</dbReference>
<evidence type="ECO:0000313" key="11">
    <source>
        <dbReference type="Proteomes" id="UP000189580"/>
    </source>
</evidence>
<dbReference type="Gene3D" id="1.10.10.10">
    <property type="entry name" value="Winged helix-like DNA-binding domain superfamily/Winged helix DNA-binding domain"/>
    <property type="match status" value="1"/>
</dbReference>
<feature type="compositionally biased region" description="Polar residues" evidence="7">
    <location>
        <begin position="525"/>
        <end position="539"/>
    </location>
</feature>
<dbReference type="PROSITE" id="PS50006">
    <property type="entry name" value="FHA_DOMAIN"/>
    <property type="match status" value="1"/>
</dbReference>
<evidence type="ECO:0000259" key="9">
    <source>
        <dbReference type="PROSITE" id="PS50039"/>
    </source>
</evidence>
<evidence type="ECO:0000256" key="1">
    <source>
        <dbReference type="ARBA" id="ARBA00004123"/>
    </source>
</evidence>
<dbReference type="GeneID" id="30033032"/>
<dbReference type="EMBL" id="CP014501">
    <property type="protein sequence ID" value="ANB12972.1"/>
    <property type="molecule type" value="Genomic_DNA"/>
</dbReference>
<evidence type="ECO:0000256" key="2">
    <source>
        <dbReference type="ARBA" id="ARBA00023015"/>
    </source>
</evidence>
<dbReference type="AlphaFoldDB" id="A0A167DJ16"/>
<dbReference type="CDD" id="cd00059">
    <property type="entry name" value="FH_FOX"/>
    <property type="match status" value="1"/>
</dbReference>
<evidence type="ECO:0000256" key="3">
    <source>
        <dbReference type="ARBA" id="ARBA00023125"/>
    </source>
</evidence>
<feature type="compositionally biased region" description="Low complexity" evidence="7">
    <location>
        <begin position="498"/>
        <end position="524"/>
    </location>
</feature>
<feature type="domain" description="FHA" evidence="8">
    <location>
        <begin position="140"/>
        <end position="205"/>
    </location>
</feature>
<dbReference type="SMART" id="SM00339">
    <property type="entry name" value="FH"/>
    <property type="match status" value="1"/>
</dbReference>
<feature type="compositionally biased region" description="Polar residues" evidence="7">
    <location>
        <begin position="656"/>
        <end position="669"/>
    </location>
</feature>
<evidence type="ECO:0000259" key="8">
    <source>
        <dbReference type="PROSITE" id="PS50006"/>
    </source>
</evidence>
<keyword evidence="11" id="KW-1185">Reference proteome</keyword>
<dbReference type="RefSeq" id="XP_018735449.1">
    <property type="nucleotide sequence ID" value="XM_018878113.1"/>
</dbReference>
<dbReference type="CDD" id="cd22701">
    <property type="entry name" value="FHA_FKH1-like"/>
    <property type="match status" value="1"/>
</dbReference>
<evidence type="ECO:0000256" key="7">
    <source>
        <dbReference type="SAM" id="MobiDB-lite"/>
    </source>
</evidence>
<dbReference type="PROSITE" id="PS50039">
    <property type="entry name" value="FORK_HEAD_3"/>
    <property type="match status" value="1"/>
</dbReference>
<evidence type="ECO:0000256" key="6">
    <source>
        <dbReference type="PROSITE-ProRule" id="PRU00089"/>
    </source>
</evidence>
<dbReference type="InterPro" id="IPR036388">
    <property type="entry name" value="WH-like_DNA-bd_sf"/>
</dbReference>
<dbReference type="InterPro" id="IPR036390">
    <property type="entry name" value="WH_DNA-bd_sf"/>
</dbReference>
<dbReference type="PANTHER" id="PTHR45881">
    <property type="entry name" value="CHECKPOINT SUPPRESSOR 1-LIKE, ISOFORM A-RELATED"/>
    <property type="match status" value="1"/>
</dbReference>
<dbReference type="GO" id="GO:0000978">
    <property type="term" value="F:RNA polymerase II cis-regulatory region sequence-specific DNA binding"/>
    <property type="evidence" value="ECO:0007669"/>
    <property type="project" value="TreeGrafter"/>
</dbReference>